<organism evidence="1 2">
    <name type="scientific">Roseburia amylophila</name>
    <dbReference type="NCBI Taxonomy" id="2981794"/>
    <lineage>
        <taxon>Bacteria</taxon>
        <taxon>Bacillati</taxon>
        <taxon>Bacillota</taxon>
        <taxon>Clostridia</taxon>
        <taxon>Lachnospirales</taxon>
        <taxon>Lachnospiraceae</taxon>
        <taxon>Roseburia</taxon>
    </lineage>
</organism>
<dbReference type="EMBL" id="JAJEQW010000010">
    <property type="protein sequence ID" value="MCC2242603.1"/>
    <property type="molecule type" value="Genomic_DNA"/>
</dbReference>
<evidence type="ECO:0000313" key="2">
    <source>
        <dbReference type="Proteomes" id="UP001198893"/>
    </source>
</evidence>
<evidence type="ECO:0000313" key="1">
    <source>
        <dbReference type="EMBL" id="MCC2242603.1"/>
    </source>
</evidence>
<gene>
    <name evidence="1" type="ORF">LKD47_09875</name>
</gene>
<sequence>MNIKIEPRKMTDRGGYLMLPLVKNIPYPANDTWKKSTCPKCGAECWDRQLPPGFTEDMFSGKMCTECALRMTVQGKAEMTTARAKTLIANMAEVIREARQDIYNQEFAEFLMKETGITAEELAECGIMGEEVNSDD</sequence>
<dbReference type="AlphaFoldDB" id="A0AAW4WJV1"/>
<accession>A0AAW4WJV1</accession>
<name>A0AAW4WJV1_9FIRM</name>
<protein>
    <submittedName>
        <fullName evidence="1">Uncharacterized protein</fullName>
    </submittedName>
</protein>
<comment type="caution">
    <text evidence="1">The sequence shown here is derived from an EMBL/GenBank/DDBJ whole genome shotgun (WGS) entry which is preliminary data.</text>
</comment>
<reference evidence="1" key="1">
    <citation type="submission" date="2021-10" db="EMBL/GenBank/DDBJ databases">
        <title>Anaerobic single-cell dispensing facilitates the cultivation of human gut bacteria.</title>
        <authorList>
            <person name="Afrizal A."/>
        </authorList>
    </citation>
    <scope>NUCLEOTIDE SEQUENCE</scope>
    <source>
        <strain evidence="1">CLA-AA-H204</strain>
    </source>
</reference>
<dbReference type="RefSeq" id="WP_227710340.1">
    <property type="nucleotide sequence ID" value="NZ_JAJEQW010000010.1"/>
</dbReference>
<proteinExistence type="predicted"/>
<dbReference type="Proteomes" id="UP001198893">
    <property type="component" value="Unassembled WGS sequence"/>
</dbReference>